<evidence type="ECO:0000256" key="2">
    <source>
        <dbReference type="ARBA" id="ARBA00008335"/>
    </source>
</evidence>
<evidence type="ECO:0000256" key="3">
    <source>
        <dbReference type="ARBA" id="ARBA00022448"/>
    </source>
</evidence>
<keyword evidence="4 7" id="KW-0812">Transmembrane</keyword>
<feature type="transmembrane region" description="Helical" evidence="7">
    <location>
        <begin position="121"/>
        <end position="141"/>
    </location>
</feature>
<sequence length="356" mass="38683">MKRDAILQFATLCYSIFVSGWNYGTLGSLLPRLQAVYHVGYTSVSLIFMISCLVIVVASISMMVGYCLEAAANAGTNAFLASLSVGKASTRMGILHASYGLGAMTVPLVAAQFSGLPRWSFVYFTHLGIASSAALLQSAIFRFRTQEHCWQDCGQPPPEQDSDGWLARYKKVFRLRAVHLMAHFSFIYGGLEVTVGGWIVTYIIKQRHGGHSAGYISSGYFGGLMLGRIALLPVSKFVGERRVVFVYICSVIGLELIVWLVPNLFSGAVCVSFVGFFLWTIFPILMNYAGRVLPPDCNAIGWVGSWASVGAAVFPFLTGAIASKAGIGALQPVLIAMISLLFIIWIIVPGKREHLV</sequence>
<evidence type="ECO:0000256" key="7">
    <source>
        <dbReference type="SAM" id="Phobius"/>
    </source>
</evidence>
<evidence type="ECO:0000256" key="1">
    <source>
        <dbReference type="ARBA" id="ARBA00004127"/>
    </source>
</evidence>
<dbReference type="AlphaFoldDB" id="A0A4Q9M947"/>
<feature type="transmembrane region" description="Helical" evidence="7">
    <location>
        <begin position="178"/>
        <end position="200"/>
    </location>
</feature>
<feature type="transmembrane region" description="Helical" evidence="7">
    <location>
        <begin position="212"/>
        <end position="231"/>
    </location>
</feature>
<dbReference type="Gene3D" id="1.20.1250.20">
    <property type="entry name" value="MFS general substrate transporter like domains"/>
    <property type="match status" value="1"/>
</dbReference>
<dbReference type="OrthoDB" id="413079at2759"/>
<dbReference type="PANTHER" id="PTHR23514">
    <property type="entry name" value="BYPASS OF STOP CODON PROTEIN 6"/>
    <property type="match status" value="1"/>
</dbReference>
<dbReference type="InterPro" id="IPR011701">
    <property type="entry name" value="MFS"/>
</dbReference>
<feature type="transmembrane region" description="Helical" evidence="7">
    <location>
        <begin position="266"/>
        <end position="288"/>
    </location>
</feature>
<evidence type="ECO:0000256" key="4">
    <source>
        <dbReference type="ARBA" id="ARBA00022692"/>
    </source>
</evidence>
<dbReference type="PANTHER" id="PTHR23514:SF3">
    <property type="entry name" value="BYPASS OF STOP CODON PROTEIN 6"/>
    <property type="match status" value="1"/>
</dbReference>
<keyword evidence="5 7" id="KW-1133">Transmembrane helix</keyword>
<evidence type="ECO:0000256" key="6">
    <source>
        <dbReference type="ARBA" id="ARBA00023136"/>
    </source>
</evidence>
<organism evidence="8">
    <name type="scientific">Dichomitus squalens</name>
    <dbReference type="NCBI Taxonomy" id="114155"/>
    <lineage>
        <taxon>Eukaryota</taxon>
        <taxon>Fungi</taxon>
        <taxon>Dikarya</taxon>
        <taxon>Basidiomycota</taxon>
        <taxon>Agaricomycotina</taxon>
        <taxon>Agaricomycetes</taxon>
        <taxon>Polyporales</taxon>
        <taxon>Polyporaceae</taxon>
        <taxon>Dichomitus</taxon>
    </lineage>
</organism>
<feature type="transmembrane region" description="Helical" evidence="7">
    <location>
        <begin position="243"/>
        <end position="260"/>
    </location>
</feature>
<comment type="similarity">
    <text evidence="2">Belongs to the major facilitator superfamily.</text>
</comment>
<dbReference type="EMBL" id="ML143530">
    <property type="protein sequence ID" value="TBU22688.1"/>
    <property type="molecule type" value="Genomic_DNA"/>
</dbReference>
<gene>
    <name evidence="8" type="ORF">BD311DRAFT_675431</name>
</gene>
<keyword evidence="3" id="KW-0813">Transport</keyword>
<dbReference type="FunFam" id="1.20.1250.20:FF:000286">
    <property type="entry name" value="MFS efflux transporter"/>
    <property type="match status" value="1"/>
</dbReference>
<dbReference type="Pfam" id="PF07690">
    <property type="entry name" value="MFS_1"/>
    <property type="match status" value="1"/>
</dbReference>
<feature type="transmembrane region" description="Helical" evidence="7">
    <location>
        <begin position="44"/>
        <end position="72"/>
    </location>
</feature>
<dbReference type="SUPFAM" id="SSF103473">
    <property type="entry name" value="MFS general substrate transporter"/>
    <property type="match status" value="1"/>
</dbReference>
<proteinExistence type="inferred from homology"/>
<keyword evidence="6 7" id="KW-0472">Membrane</keyword>
<dbReference type="InterPro" id="IPR036259">
    <property type="entry name" value="MFS_trans_sf"/>
</dbReference>
<protein>
    <submittedName>
        <fullName evidence="8">MFS general substrate transporter</fullName>
    </submittedName>
</protein>
<feature type="transmembrane region" description="Helical" evidence="7">
    <location>
        <begin position="329"/>
        <end position="348"/>
    </location>
</feature>
<evidence type="ECO:0000313" key="8">
    <source>
        <dbReference type="EMBL" id="TBU22688.1"/>
    </source>
</evidence>
<evidence type="ECO:0000256" key="5">
    <source>
        <dbReference type="ARBA" id="ARBA00022989"/>
    </source>
</evidence>
<dbReference type="InterPro" id="IPR051788">
    <property type="entry name" value="MFS_Transporter"/>
</dbReference>
<reference evidence="8" key="1">
    <citation type="submission" date="2019-01" db="EMBL/GenBank/DDBJ databases">
        <title>Draft genome sequences of three monokaryotic isolates of the white-rot basidiomycete fungus Dichomitus squalens.</title>
        <authorList>
            <consortium name="DOE Joint Genome Institute"/>
            <person name="Lopez S.C."/>
            <person name="Andreopoulos B."/>
            <person name="Pangilinan J."/>
            <person name="Lipzen A."/>
            <person name="Riley R."/>
            <person name="Ahrendt S."/>
            <person name="Ng V."/>
            <person name="Barry K."/>
            <person name="Daum C."/>
            <person name="Grigoriev I.V."/>
            <person name="Hilden K.S."/>
            <person name="Makela M.R."/>
            <person name="de Vries R.P."/>
        </authorList>
    </citation>
    <scope>NUCLEOTIDE SEQUENCE [LARGE SCALE GENOMIC DNA]</scope>
    <source>
        <strain evidence="8">OM18370.1</strain>
    </source>
</reference>
<dbReference type="GO" id="GO:0012505">
    <property type="term" value="C:endomembrane system"/>
    <property type="evidence" value="ECO:0007669"/>
    <property type="project" value="UniProtKB-SubCell"/>
</dbReference>
<dbReference type="GO" id="GO:0016020">
    <property type="term" value="C:membrane"/>
    <property type="evidence" value="ECO:0007669"/>
    <property type="project" value="TreeGrafter"/>
</dbReference>
<comment type="subcellular location">
    <subcellularLocation>
        <location evidence="1">Endomembrane system</location>
        <topology evidence="1">Multi-pass membrane protein</topology>
    </subcellularLocation>
</comment>
<name>A0A4Q9M947_9APHY</name>
<feature type="transmembrane region" description="Helical" evidence="7">
    <location>
        <begin position="300"/>
        <end position="323"/>
    </location>
</feature>
<dbReference type="GO" id="GO:0022857">
    <property type="term" value="F:transmembrane transporter activity"/>
    <property type="evidence" value="ECO:0007669"/>
    <property type="project" value="InterPro"/>
</dbReference>
<feature type="transmembrane region" description="Helical" evidence="7">
    <location>
        <begin position="93"/>
        <end position="115"/>
    </location>
</feature>
<dbReference type="Proteomes" id="UP000292957">
    <property type="component" value="Unassembled WGS sequence"/>
</dbReference>
<accession>A0A4Q9M947</accession>